<evidence type="ECO:0000313" key="3">
    <source>
        <dbReference type="Proteomes" id="UP000054805"/>
    </source>
</evidence>
<dbReference type="EMBL" id="JYDV01001350">
    <property type="protein sequence ID" value="KRY99634.1"/>
    <property type="molecule type" value="Genomic_DNA"/>
</dbReference>
<accession>A0A0V1G9Y2</accession>
<organism evidence="1 3">
    <name type="scientific">Trichinella pseudospiralis</name>
    <name type="common">Parasitic roundworm</name>
    <dbReference type="NCBI Taxonomy" id="6337"/>
    <lineage>
        <taxon>Eukaryota</taxon>
        <taxon>Metazoa</taxon>
        <taxon>Ecdysozoa</taxon>
        <taxon>Nematoda</taxon>
        <taxon>Enoplea</taxon>
        <taxon>Dorylaimia</taxon>
        <taxon>Trichinellida</taxon>
        <taxon>Trichinellidae</taxon>
        <taxon>Trichinella</taxon>
    </lineage>
</organism>
<comment type="caution">
    <text evidence="1">The sequence shown here is derived from an EMBL/GenBank/DDBJ whole genome shotgun (WGS) entry which is preliminary data.</text>
</comment>
<dbReference type="Proteomes" id="UP000054826">
    <property type="component" value="Unassembled WGS sequence"/>
</dbReference>
<reference evidence="3 4" key="1">
    <citation type="submission" date="2015-01" db="EMBL/GenBank/DDBJ databases">
        <title>Evolution of Trichinella species and genotypes.</title>
        <authorList>
            <person name="Korhonen P.K."/>
            <person name="Edoardo P."/>
            <person name="Giuseppe L.R."/>
            <person name="Gasser R.B."/>
        </authorList>
    </citation>
    <scope>NUCLEOTIDE SEQUENCE [LARGE SCALE GENOMIC DNA]</scope>
    <source>
        <strain evidence="2">ISS176</strain>
        <strain evidence="1">ISS588</strain>
    </source>
</reference>
<dbReference type="AlphaFoldDB" id="A0A0V1G9Y2"/>
<evidence type="ECO:0000313" key="2">
    <source>
        <dbReference type="EMBL" id="KRY99634.1"/>
    </source>
</evidence>
<evidence type="ECO:0000313" key="4">
    <source>
        <dbReference type="Proteomes" id="UP000054826"/>
    </source>
</evidence>
<evidence type="ECO:0000313" key="1">
    <source>
        <dbReference type="EMBL" id="KRY94956.1"/>
    </source>
</evidence>
<name>A0A0V1G9Y2_TRIPS</name>
<keyword evidence="3" id="KW-1185">Reference proteome</keyword>
<proteinExistence type="predicted"/>
<dbReference type="EMBL" id="JYDS01004718">
    <property type="protein sequence ID" value="KRY94956.1"/>
    <property type="molecule type" value="Genomic_DNA"/>
</dbReference>
<protein>
    <submittedName>
        <fullName evidence="1">Uncharacterized protein</fullName>
    </submittedName>
</protein>
<gene>
    <name evidence="1" type="ORF">T4B_3799</name>
    <name evidence="2" type="ORF">T4C_7246</name>
</gene>
<dbReference type="Proteomes" id="UP000054805">
    <property type="component" value="Unassembled WGS sequence"/>
</dbReference>
<sequence>MVAFSRCIYAQEKWKYLVCRTIIPTYPVLDVGLVCVF</sequence>